<keyword evidence="4 13" id="KW-0812">Transmembrane</keyword>
<dbReference type="RefSeq" id="WP_344053239.1">
    <property type="nucleotide sequence ID" value="NZ_BAAAPK010000001.1"/>
</dbReference>
<evidence type="ECO:0000256" key="4">
    <source>
        <dbReference type="ARBA" id="ARBA00022692"/>
    </source>
</evidence>
<feature type="transmembrane region" description="Helical" evidence="13">
    <location>
        <begin position="187"/>
        <end position="208"/>
    </location>
</feature>
<feature type="transmembrane region" description="Helical" evidence="13">
    <location>
        <begin position="157"/>
        <end position="175"/>
    </location>
</feature>
<dbReference type="InterPro" id="IPR013130">
    <property type="entry name" value="Fe3_Rdtase_TM_dom"/>
</dbReference>
<organism evidence="15 16">
    <name type="scientific">Microbacterium lacus</name>
    <dbReference type="NCBI Taxonomy" id="415217"/>
    <lineage>
        <taxon>Bacteria</taxon>
        <taxon>Bacillati</taxon>
        <taxon>Actinomycetota</taxon>
        <taxon>Actinomycetes</taxon>
        <taxon>Micrococcales</taxon>
        <taxon>Microbacteriaceae</taxon>
        <taxon>Microbacterium</taxon>
    </lineage>
</organism>
<evidence type="ECO:0000256" key="1">
    <source>
        <dbReference type="ARBA" id="ARBA00001974"/>
    </source>
</evidence>
<feature type="transmembrane region" description="Helical" evidence="13">
    <location>
        <begin position="116"/>
        <end position="137"/>
    </location>
</feature>
<dbReference type="PANTHER" id="PTHR47354:SF8">
    <property type="entry name" value="1,2-PHENYLACETYL-COA EPOXIDASE, SUBUNIT E"/>
    <property type="match status" value="1"/>
</dbReference>
<evidence type="ECO:0000256" key="12">
    <source>
        <dbReference type="ARBA" id="ARBA00023136"/>
    </source>
</evidence>
<evidence type="ECO:0000259" key="14">
    <source>
        <dbReference type="PROSITE" id="PS51384"/>
    </source>
</evidence>
<evidence type="ECO:0000256" key="6">
    <source>
        <dbReference type="ARBA" id="ARBA00022723"/>
    </source>
</evidence>
<dbReference type="PROSITE" id="PS51384">
    <property type="entry name" value="FAD_FR"/>
    <property type="match status" value="1"/>
</dbReference>
<name>A0ABN2GJA6_9MICO</name>
<keyword evidence="11" id="KW-0411">Iron-sulfur</keyword>
<proteinExistence type="predicted"/>
<evidence type="ECO:0000313" key="16">
    <source>
        <dbReference type="Proteomes" id="UP001500596"/>
    </source>
</evidence>
<accession>A0ABN2GJA6</accession>
<keyword evidence="3" id="KW-0285">Flavoprotein</keyword>
<dbReference type="Gene3D" id="3.40.50.80">
    <property type="entry name" value="Nucleotide-binding domain of ferredoxin-NADP reductase (FNR) module"/>
    <property type="match status" value="1"/>
</dbReference>
<evidence type="ECO:0000256" key="11">
    <source>
        <dbReference type="ARBA" id="ARBA00023014"/>
    </source>
</evidence>
<comment type="subcellular location">
    <subcellularLocation>
        <location evidence="2">Membrane</location>
        <topology evidence="2">Multi-pass membrane protein</topology>
    </subcellularLocation>
</comment>
<keyword evidence="6" id="KW-0479">Metal-binding</keyword>
<evidence type="ECO:0000256" key="3">
    <source>
        <dbReference type="ARBA" id="ARBA00022630"/>
    </source>
</evidence>
<evidence type="ECO:0000313" key="15">
    <source>
        <dbReference type="EMBL" id="GAA1672218.1"/>
    </source>
</evidence>
<dbReference type="InterPro" id="IPR017938">
    <property type="entry name" value="Riboflavin_synthase-like_b-brl"/>
</dbReference>
<evidence type="ECO:0000256" key="5">
    <source>
        <dbReference type="ARBA" id="ARBA00022714"/>
    </source>
</evidence>
<sequence>MTTLAPRTHTIPVSSVSAPPAPAVPLVHRPARRALWHAAATAVIWLTSLFVVALWVAGGGVTATLGFDGETLTTLGRLTGLVGANLLLYQVLLMARIPLFERGFGRDAITRMHRFVGFWSFWLMGAHIVLLVLGYAATAAVNPFVQLWEFIWEYPGMLLATAGTLLILLVVVTSIRRARKKLRYESWHLLHLYAYVGVFLALPHQLWTGADFLSSPAATVYWWTLWALAAASVLVFRVGIPLVRSARHGVRVHAVEPDGENGVTVHMAGRDLHRLGARGGQFFVWRFLDGAGWTRGNPFSLSGAPDGRSLRISARIAGDGTQRLTRLRPGTRVLIEGPYGHMTGDARKGSKLLLIGAGAGVAPLVSLLEEQAYRPGDAILLTRDHTERDALRQGAIARLVAERGVRHAALSGPRNPGASSWLDAGHAAWRGPDLIRYLAPDIAAYDVYVCGPVPWMDAVIRDLKQAGVRGDRIHSEAFTI</sequence>
<protein>
    <submittedName>
        <fullName evidence="15">Ferric reductase-like transmembrane domain-containing protein</fullName>
    </submittedName>
</protein>
<keyword evidence="10" id="KW-0408">Iron</keyword>
<evidence type="ECO:0000256" key="13">
    <source>
        <dbReference type="SAM" id="Phobius"/>
    </source>
</evidence>
<dbReference type="SUPFAM" id="SSF63380">
    <property type="entry name" value="Riboflavin synthase domain-like"/>
    <property type="match status" value="1"/>
</dbReference>
<dbReference type="Gene3D" id="2.40.30.10">
    <property type="entry name" value="Translation factors"/>
    <property type="match status" value="1"/>
</dbReference>
<keyword evidence="9" id="KW-0560">Oxidoreductase</keyword>
<evidence type="ECO:0000256" key="2">
    <source>
        <dbReference type="ARBA" id="ARBA00004141"/>
    </source>
</evidence>
<evidence type="ECO:0000256" key="9">
    <source>
        <dbReference type="ARBA" id="ARBA00023002"/>
    </source>
</evidence>
<dbReference type="SUPFAM" id="SSF52343">
    <property type="entry name" value="Ferredoxin reductase-like, C-terminal NADP-linked domain"/>
    <property type="match status" value="1"/>
</dbReference>
<evidence type="ECO:0000256" key="8">
    <source>
        <dbReference type="ARBA" id="ARBA00022989"/>
    </source>
</evidence>
<evidence type="ECO:0000256" key="7">
    <source>
        <dbReference type="ARBA" id="ARBA00022827"/>
    </source>
</evidence>
<feature type="transmembrane region" description="Helical" evidence="13">
    <location>
        <begin position="35"/>
        <end position="58"/>
    </location>
</feature>
<keyword evidence="16" id="KW-1185">Reference proteome</keyword>
<reference evidence="15 16" key="1">
    <citation type="journal article" date="2019" name="Int. J. Syst. Evol. Microbiol.">
        <title>The Global Catalogue of Microorganisms (GCM) 10K type strain sequencing project: providing services to taxonomists for standard genome sequencing and annotation.</title>
        <authorList>
            <consortium name="The Broad Institute Genomics Platform"/>
            <consortium name="The Broad Institute Genome Sequencing Center for Infectious Disease"/>
            <person name="Wu L."/>
            <person name="Ma J."/>
        </authorList>
    </citation>
    <scope>NUCLEOTIDE SEQUENCE [LARGE SCALE GENOMIC DNA]</scope>
    <source>
        <strain evidence="15 16">JCM 15575</strain>
    </source>
</reference>
<keyword evidence="8 13" id="KW-1133">Transmembrane helix</keyword>
<dbReference type="InterPro" id="IPR039261">
    <property type="entry name" value="FNR_nucleotide-bd"/>
</dbReference>
<feature type="transmembrane region" description="Helical" evidence="13">
    <location>
        <begin position="78"/>
        <end position="95"/>
    </location>
</feature>
<evidence type="ECO:0000256" key="10">
    <source>
        <dbReference type="ARBA" id="ARBA00023004"/>
    </source>
</evidence>
<dbReference type="InterPro" id="IPR017927">
    <property type="entry name" value="FAD-bd_FR_type"/>
</dbReference>
<keyword evidence="5" id="KW-0001">2Fe-2S</keyword>
<gene>
    <name evidence="15" type="ORF">GCM10009807_15390</name>
</gene>
<dbReference type="Pfam" id="PF01794">
    <property type="entry name" value="Ferric_reduct"/>
    <property type="match status" value="1"/>
</dbReference>
<keyword evidence="7" id="KW-0274">FAD</keyword>
<comment type="cofactor">
    <cofactor evidence="1">
        <name>FAD</name>
        <dbReference type="ChEBI" id="CHEBI:57692"/>
    </cofactor>
</comment>
<feature type="transmembrane region" description="Helical" evidence="13">
    <location>
        <begin position="220"/>
        <end position="240"/>
    </location>
</feature>
<keyword evidence="12 13" id="KW-0472">Membrane</keyword>
<feature type="domain" description="FAD-binding FR-type" evidence="14">
    <location>
        <begin position="245"/>
        <end position="345"/>
    </location>
</feature>
<dbReference type="Proteomes" id="UP001500596">
    <property type="component" value="Unassembled WGS sequence"/>
</dbReference>
<dbReference type="EMBL" id="BAAAPK010000001">
    <property type="protein sequence ID" value="GAA1672218.1"/>
    <property type="molecule type" value="Genomic_DNA"/>
</dbReference>
<comment type="caution">
    <text evidence="15">The sequence shown here is derived from an EMBL/GenBank/DDBJ whole genome shotgun (WGS) entry which is preliminary data.</text>
</comment>
<dbReference type="PANTHER" id="PTHR47354">
    <property type="entry name" value="NADH OXIDOREDUCTASE HCR"/>
    <property type="match status" value="1"/>
</dbReference>
<dbReference type="InterPro" id="IPR050415">
    <property type="entry name" value="MRET"/>
</dbReference>